<dbReference type="PROSITE" id="PS50262">
    <property type="entry name" value="G_PROTEIN_RECEP_F1_2"/>
    <property type="match status" value="1"/>
</dbReference>
<sequence length="248" mass="27661">MVKPEQKGTVPADIVQSIKKQLTWTAVPPTRRLNPHRNETLLYVYYDNNELNVFNRFAFTLYGGIYPVVSWTLVTLCTVFLVVKLRQSARWFQRTTCATRADTTVGQGHGINKGPGYSIKKCQGQDTSIGLDHNNSKDQRQSADKAQGHHVTDLGRKRSAQATRVTKTVVTLASLFMLFSLPSSVNIILASALREYSISGSLSFLFFLMGQISLLLNELNSAVNLLVFTATMPNFRAALLQIFSNSRL</sequence>
<feature type="region of interest" description="Disordered" evidence="5">
    <location>
        <begin position="130"/>
        <end position="159"/>
    </location>
</feature>
<keyword evidence="4 6" id="KW-0472">Membrane</keyword>
<comment type="caution">
    <text evidence="8">The sequence shown here is derived from an EMBL/GenBank/DDBJ whole genome shotgun (WGS) entry which is preliminary data.</text>
</comment>
<accession>A0AAV4J3N2</accession>
<feature type="transmembrane region" description="Helical" evidence="6">
    <location>
        <begin position="196"/>
        <end position="216"/>
    </location>
</feature>
<evidence type="ECO:0000256" key="3">
    <source>
        <dbReference type="ARBA" id="ARBA00022989"/>
    </source>
</evidence>
<evidence type="ECO:0000313" key="9">
    <source>
        <dbReference type="Proteomes" id="UP000762676"/>
    </source>
</evidence>
<evidence type="ECO:0000259" key="7">
    <source>
        <dbReference type="PROSITE" id="PS50262"/>
    </source>
</evidence>
<keyword evidence="2 6" id="KW-0812">Transmembrane</keyword>
<feature type="compositionally biased region" description="Basic and acidic residues" evidence="5">
    <location>
        <begin position="134"/>
        <end position="156"/>
    </location>
</feature>
<name>A0AAV4J3N2_9GAST</name>
<comment type="subcellular location">
    <subcellularLocation>
        <location evidence="1">Membrane</location>
    </subcellularLocation>
</comment>
<evidence type="ECO:0000256" key="2">
    <source>
        <dbReference type="ARBA" id="ARBA00022692"/>
    </source>
</evidence>
<dbReference type="EMBL" id="BMAT01013652">
    <property type="protein sequence ID" value="GFS17359.1"/>
    <property type="molecule type" value="Genomic_DNA"/>
</dbReference>
<evidence type="ECO:0000256" key="1">
    <source>
        <dbReference type="ARBA" id="ARBA00004370"/>
    </source>
</evidence>
<feature type="transmembrane region" description="Helical" evidence="6">
    <location>
        <begin position="168"/>
        <end position="190"/>
    </location>
</feature>
<keyword evidence="3 6" id="KW-1133">Transmembrane helix</keyword>
<dbReference type="Gene3D" id="1.20.1070.10">
    <property type="entry name" value="Rhodopsin 7-helix transmembrane proteins"/>
    <property type="match status" value="1"/>
</dbReference>
<dbReference type="Proteomes" id="UP000762676">
    <property type="component" value="Unassembled WGS sequence"/>
</dbReference>
<evidence type="ECO:0000256" key="5">
    <source>
        <dbReference type="SAM" id="MobiDB-lite"/>
    </source>
</evidence>
<evidence type="ECO:0000256" key="4">
    <source>
        <dbReference type="ARBA" id="ARBA00023136"/>
    </source>
</evidence>
<dbReference type="GO" id="GO:0016020">
    <property type="term" value="C:membrane"/>
    <property type="evidence" value="ECO:0007669"/>
    <property type="project" value="UniProtKB-SubCell"/>
</dbReference>
<proteinExistence type="predicted"/>
<dbReference type="InterPro" id="IPR017452">
    <property type="entry name" value="GPCR_Rhodpsn_7TM"/>
</dbReference>
<reference evidence="8 9" key="1">
    <citation type="journal article" date="2021" name="Elife">
        <title>Chloroplast acquisition without the gene transfer in kleptoplastic sea slugs, Plakobranchus ocellatus.</title>
        <authorList>
            <person name="Maeda T."/>
            <person name="Takahashi S."/>
            <person name="Yoshida T."/>
            <person name="Shimamura S."/>
            <person name="Takaki Y."/>
            <person name="Nagai Y."/>
            <person name="Toyoda A."/>
            <person name="Suzuki Y."/>
            <person name="Arimoto A."/>
            <person name="Ishii H."/>
            <person name="Satoh N."/>
            <person name="Nishiyama T."/>
            <person name="Hasebe M."/>
            <person name="Maruyama T."/>
            <person name="Minagawa J."/>
            <person name="Obokata J."/>
            <person name="Shigenobu S."/>
        </authorList>
    </citation>
    <scope>NUCLEOTIDE SEQUENCE [LARGE SCALE GENOMIC DNA]</scope>
</reference>
<feature type="transmembrane region" description="Helical" evidence="6">
    <location>
        <begin position="59"/>
        <end position="83"/>
    </location>
</feature>
<organism evidence="8 9">
    <name type="scientific">Elysia marginata</name>
    <dbReference type="NCBI Taxonomy" id="1093978"/>
    <lineage>
        <taxon>Eukaryota</taxon>
        <taxon>Metazoa</taxon>
        <taxon>Spiralia</taxon>
        <taxon>Lophotrochozoa</taxon>
        <taxon>Mollusca</taxon>
        <taxon>Gastropoda</taxon>
        <taxon>Heterobranchia</taxon>
        <taxon>Euthyneura</taxon>
        <taxon>Panpulmonata</taxon>
        <taxon>Sacoglossa</taxon>
        <taxon>Placobranchoidea</taxon>
        <taxon>Plakobranchidae</taxon>
        <taxon>Elysia</taxon>
    </lineage>
</organism>
<dbReference type="AlphaFoldDB" id="A0AAV4J3N2"/>
<protein>
    <recommendedName>
        <fullName evidence="7">G-protein coupled receptors family 1 profile domain-containing protein</fullName>
    </recommendedName>
</protein>
<evidence type="ECO:0000313" key="8">
    <source>
        <dbReference type="EMBL" id="GFS17359.1"/>
    </source>
</evidence>
<keyword evidence="9" id="KW-1185">Reference proteome</keyword>
<evidence type="ECO:0000256" key="6">
    <source>
        <dbReference type="SAM" id="Phobius"/>
    </source>
</evidence>
<feature type="domain" description="G-protein coupled receptors family 1 profile" evidence="7">
    <location>
        <begin position="54"/>
        <end position="228"/>
    </location>
</feature>
<gene>
    <name evidence="8" type="ORF">ElyMa_006820300</name>
</gene>
<dbReference type="SUPFAM" id="SSF81321">
    <property type="entry name" value="Family A G protein-coupled receptor-like"/>
    <property type="match status" value="1"/>
</dbReference>